<dbReference type="FunFam" id="1.10.630.10:FF:000012">
    <property type="entry name" value="Cytochrome P450 family protein"/>
    <property type="match status" value="1"/>
</dbReference>
<keyword evidence="11 14" id="KW-0472">Membrane</keyword>
<dbReference type="GO" id="GO:0042617">
    <property type="term" value="P:paclitaxel biosynthetic process"/>
    <property type="evidence" value="ECO:0007669"/>
    <property type="project" value="UniProtKB-UniPathway"/>
</dbReference>
<dbReference type="AlphaFoldDB" id="A0A0D6QR35"/>
<dbReference type="InterPro" id="IPR036396">
    <property type="entry name" value="Cyt_P450_sf"/>
</dbReference>
<dbReference type="PROSITE" id="PS00086">
    <property type="entry name" value="CYTOCHROME_P450"/>
    <property type="match status" value="1"/>
</dbReference>
<keyword evidence="5 12" id="KW-0479">Metal-binding</keyword>
<evidence type="ECO:0000256" key="6">
    <source>
        <dbReference type="ARBA" id="ARBA00022989"/>
    </source>
</evidence>
<evidence type="ECO:0000256" key="8">
    <source>
        <dbReference type="ARBA" id="ARBA00023004"/>
    </source>
</evidence>
<evidence type="ECO:0000256" key="14">
    <source>
        <dbReference type="SAM" id="Phobius"/>
    </source>
</evidence>
<evidence type="ECO:0000256" key="3">
    <source>
        <dbReference type="ARBA" id="ARBA00022617"/>
    </source>
</evidence>
<dbReference type="EMBL" id="GCKF01048133">
    <property type="protein sequence ID" value="JAG93077.1"/>
    <property type="molecule type" value="Transcribed_RNA"/>
</dbReference>
<evidence type="ECO:0000256" key="13">
    <source>
        <dbReference type="RuleBase" id="RU000461"/>
    </source>
</evidence>
<evidence type="ECO:0008006" key="16">
    <source>
        <dbReference type="Google" id="ProtNLM"/>
    </source>
</evidence>
<keyword evidence="8 12" id="KW-0408">Iron</keyword>
<keyword evidence="10" id="KW-0876">Taxol biosynthesis</keyword>
<dbReference type="PRINTS" id="PR00385">
    <property type="entry name" value="P450"/>
</dbReference>
<evidence type="ECO:0000256" key="1">
    <source>
        <dbReference type="ARBA" id="ARBA00004167"/>
    </source>
</evidence>
<reference evidence="15" key="1">
    <citation type="submission" date="2015-03" db="EMBL/GenBank/DDBJ databases">
        <title>A transcriptome of Araucaria cunninghamii, an australian fine timber species.</title>
        <authorList>
            <person name="Jing Yi C.J.Y."/>
            <person name="Yin San L.Y.S."/>
            <person name="Abdul Karim S.S."/>
            <person name="Wan Azmi N.N."/>
            <person name="Hercus R.R."/>
            <person name="Croft L.L."/>
        </authorList>
    </citation>
    <scope>NUCLEOTIDE SEQUENCE</scope>
    <source>
        <strain evidence="15">MI0301</strain>
        <tissue evidence="15">Leaf</tissue>
    </source>
</reference>
<evidence type="ECO:0000313" key="15">
    <source>
        <dbReference type="EMBL" id="JAG93077.1"/>
    </source>
</evidence>
<dbReference type="InterPro" id="IPR017972">
    <property type="entry name" value="Cyt_P450_CS"/>
</dbReference>
<dbReference type="PANTHER" id="PTHR24298:SF800">
    <property type="entry name" value="CYTOCHROME P450 89A2-RELATED"/>
    <property type="match status" value="1"/>
</dbReference>
<evidence type="ECO:0000256" key="2">
    <source>
        <dbReference type="ARBA" id="ARBA00005122"/>
    </source>
</evidence>
<organism evidence="15">
    <name type="scientific">Araucaria cunninghamii</name>
    <name type="common">Hoop pine</name>
    <name type="synonym">Moreton Bay pine</name>
    <dbReference type="NCBI Taxonomy" id="56994"/>
    <lineage>
        <taxon>Eukaryota</taxon>
        <taxon>Viridiplantae</taxon>
        <taxon>Streptophyta</taxon>
        <taxon>Embryophyta</taxon>
        <taxon>Tracheophyta</taxon>
        <taxon>Spermatophyta</taxon>
        <taxon>Pinopsida</taxon>
        <taxon>Pinidae</taxon>
        <taxon>Conifers II</taxon>
        <taxon>Araucariales</taxon>
        <taxon>Araucariaceae</taxon>
        <taxon>Araucaria</taxon>
    </lineage>
</organism>
<keyword evidence="9 13" id="KW-0503">Monooxygenase</keyword>
<sequence>MEISSSIVTDYYSLCILLLFTALLLPFLLLRKRNKTYQLPPGPSGWPIVGNLLQIANQTIQVYLQKLHQQYGPIYTVRLGSQPMIMVASHELAHEALIEKGSMFASRPPAQGLSKLFSSNQTSINSAAYGPLWRTLRRNLVSETLNPAALNSFRKGRERAVNLLIDALRTEASQNEGAVKVMDHLRRAVFNILVFMCFGIRLEEDAVAAVQNVARELILSGGRLPLDAIFPKLRVFYRKRWKRMQELRQRQLETFLPLVNERRTALAEGRAEDCRAYVDSLLSLTIDGGRKLNDGELVTLCSEFINAGTDTTSTTLQWALAYLVIHQEIQAKLYGEILDVAGKERRVREEDVQKMGYLEGVVKETLRRRPPGKLVLTHAVTEECRLGGFDVPAGAWVNFSVWDMSNDPKVWENPAQFMPERFLNAEMDMTGSKEIKMMPFGVGRRICPGLALGMLHLQLILARLVQSFAWESKGGETVDFAEKQEFTMVMKNPLQAVLKERD</sequence>
<dbReference type="InterPro" id="IPR051103">
    <property type="entry name" value="Plant_metabolite_P450s"/>
</dbReference>
<dbReference type="GO" id="GO:0005506">
    <property type="term" value="F:iron ion binding"/>
    <property type="evidence" value="ECO:0007669"/>
    <property type="project" value="InterPro"/>
</dbReference>
<feature type="transmembrane region" description="Helical" evidence="14">
    <location>
        <begin position="12"/>
        <end position="30"/>
    </location>
</feature>
<dbReference type="SUPFAM" id="SSF48264">
    <property type="entry name" value="Cytochrome P450"/>
    <property type="match status" value="1"/>
</dbReference>
<dbReference type="Pfam" id="PF00067">
    <property type="entry name" value="p450"/>
    <property type="match status" value="1"/>
</dbReference>
<keyword evidence="4 14" id="KW-0812">Transmembrane</keyword>
<dbReference type="Gene3D" id="1.10.630.10">
    <property type="entry name" value="Cytochrome P450"/>
    <property type="match status" value="1"/>
</dbReference>
<evidence type="ECO:0000256" key="9">
    <source>
        <dbReference type="ARBA" id="ARBA00023033"/>
    </source>
</evidence>
<dbReference type="PRINTS" id="PR00463">
    <property type="entry name" value="EP450I"/>
</dbReference>
<comment type="pathway">
    <text evidence="2">Alkaloid biosynthesis; taxol biosynthesis.</text>
</comment>
<keyword evidence="7 13" id="KW-0560">Oxidoreductase</keyword>
<accession>A0A0D6QR35</accession>
<comment type="subcellular location">
    <subcellularLocation>
        <location evidence="1">Membrane</location>
        <topology evidence="1">Single-pass membrane protein</topology>
    </subcellularLocation>
</comment>
<evidence type="ECO:0000256" key="5">
    <source>
        <dbReference type="ARBA" id="ARBA00022723"/>
    </source>
</evidence>
<dbReference type="UniPathway" id="UPA00842"/>
<evidence type="ECO:0000256" key="11">
    <source>
        <dbReference type="ARBA" id="ARBA00023136"/>
    </source>
</evidence>
<keyword evidence="3 12" id="KW-0349">Heme</keyword>
<dbReference type="GO" id="GO:0016709">
    <property type="term" value="F:oxidoreductase activity, acting on paired donors, with incorporation or reduction of molecular oxygen, NAD(P)H as one donor, and incorporation of one atom of oxygen"/>
    <property type="evidence" value="ECO:0007669"/>
    <property type="project" value="TreeGrafter"/>
</dbReference>
<comment type="cofactor">
    <cofactor evidence="12">
        <name>heme</name>
        <dbReference type="ChEBI" id="CHEBI:30413"/>
    </cofactor>
</comment>
<evidence type="ECO:0000256" key="12">
    <source>
        <dbReference type="PIRSR" id="PIRSR602401-1"/>
    </source>
</evidence>
<dbReference type="GO" id="GO:0016020">
    <property type="term" value="C:membrane"/>
    <property type="evidence" value="ECO:0007669"/>
    <property type="project" value="UniProtKB-SubCell"/>
</dbReference>
<proteinExistence type="inferred from homology"/>
<evidence type="ECO:0000256" key="4">
    <source>
        <dbReference type="ARBA" id="ARBA00022692"/>
    </source>
</evidence>
<comment type="similarity">
    <text evidence="13">Belongs to the cytochrome P450 family.</text>
</comment>
<name>A0A0D6QR35_ARACU</name>
<protein>
    <recommendedName>
        <fullName evidence="16">Cytochrome P450</fullName>
    </recommendedName>
</protein>
<dbReference type="GO" id="GO:0020037">
    <property type="term" value="F:heme binding"/>
    <property type="evidence" value="ECO:0007669"/>
    <property type="project" value="InterPro"/>
</dbReference>
<feature type="binding site" description="axial binding residue" evidence="12">
    <location>
        <position position="447"/>
    </location>
    <ligand>
        <name>heme</name>
        <dbReference type="ChEBI" id="CHEBI:30413"/>
    </ligand>
    <ligandPart>
        <name>Fe</name>
        <dbReference type="ChEBI" id="CHEBI:18248"/>
    </ligandPart>
</feature>
<keyword evidence="6 14" id="KW-1133">Transmembrane helix</keyword>
<evidence type="ECO:0000256" key="7">
    <source>
        <dbReference type="ARBA" id="ARBA00023002"/>
    </source>
</evidence>
<dbReference type="PANTHER" id="PTHR24298">
    <property type="entry name" value="FLAVONOID 3'-MONOOXYGENASE-RELATED"/>
    <property type="match status" value="1"/>
</dbReference>
<dbReference type="InterPro" id="IPR001128">
    <property type="entry name" value="Cyt_P450"/>
</dbReference>
<dbReference type="CDD" id="cd11075">
    <property type="entry name" value="CYP77_89"/>
    <property type="match status" value="1"/>
</dbReference>
<evidence type="ECO:0000256" key="10">
    <source>
        <dbReference type="ARBA" id="ARBA00023059"/>
    </source>
</evidence>
<dbReference type="InterPro" id="IPR002401">
    <property type="entry name" value="Cyt_P450_E_grp-I"/>
</dbReference>